<keyword evidence="3" id="KW-0547">Nucleotide-binding</keyword>
<dbReference type="Proteomes" id="UP000230423">
    <property type="component" value="Unassembled WGS sequence"/>
</dbReference>
<proteinExistence type="predicted"/>
<organism evidence="7 8">
    <name type="scientific">Teladorsagia circumcincta</name>
    <name type="common">Brown stomach worm</name>
    <name type="synonym">Ostertagia circumcincta</name>
    <dbReference type="NCBI Taxonomy" id="45464"/>
    <lineage>
        <taxon>Eukaryota</taxon>
        <taxon>Metazoa</taxon>
        <taxon>Ecdysozoa</taxon>
        <taxon>Nematoda</taxon>
        <taxon>Chromadorea</taxon>
        <taxon>Rhabditida</taxon>
        <taxon>Rhabditina</taxon>
        <taxon>Rhabditomorpha</taxon>
        <taxon>Strongyloidea</taxon>
        <taxon>Trichostrongylidae</taxon>
        <taxon>Teladorsagia</taxon>
    </lineage>
</organism>
<dbReference type="PROSITE" id="PS50011">
    <property type="entry name" value="PROTEIN_KINASE_DOM"/>
    <property type="match status" value="1"/>
</dbReference>
<dbReference type="Pfam" id="PF07714">
    <property type="entry name" value="PK_Tyr_Ser-Thr"/>
    <property type="match status" value="1"/>
</dbReference>
<dbReference type="Gene3D" id="1.10.510.10">
    <property type="entry name" value="Transferase(Phosphotransferase) domain 1"/>
    <property type="match status" value="1"/>
</dbReference>
<dbReference type="GO" id="GO:0004383">
    <property type="term" value="F:guanylate cyclase activity"/>
    <property type="evidence" value="ECO:0007669"/>
    <property type="project" value="UniProtKB-EC"/>
</dbReference>
<dbReference type="InterPro" id="IPR011009">
    <property type="entry name" value="Kinase-like_dom_sf"/>
</dbReference>
<dbReference type="EMBL" id="KZ345948">
    <property type="protein sequence ID" value="PIO71436.1"/>
    <property type="molecule type" value="Genomic_DNA"/>
</dbReference>
<dbReference type="PANTHER" id="PTHR11920">
    <property type="entry name" value="GUANYLYL CYCLASE"/>
    <property type="match status" value="1"/>
</dbReference>
<evidence type="ECO:0000256" key="4">
    <source>
        <dbReference type="ARBA" id="ARBA00023239"/>
    </source>
</evidence>
<dbReference type="AlphaFoldDB" id="A0A2G9UMR8"/>
<keyword evidence="8" id="KW-1185">Reference proteome</keyword>
<dbReference type="SUPFAM" id="SSF56112">
    <property type="entry name" value="Protein kinase-like (PK-like)"/>
    <property type="match status" value="1"/>
</dbReference>
<dbReference type="OrthoDB" id="302535at2759"/>
<dbReference type="PANTHER" id="PTHR11920:SF495">
    <property type="entry name" value="RECEPTOR-TYPE GUANYLATE CYCLASE GCY-7"/>
    <property type="match status" value="1"/>
</dbReference>
<keyword evidence="5" id="KW-0141">cGMP biosynthesis</keyword>
<evidence type="ECO:0000256" key="5">
    <source>
        <dbReference type="ARBA" id="ARBA00023293"/>
    </source>
</evidence>
<reference evidence="7 8" key="1">
    <citation type="submission" date="2015-09" db="EMBL/GenBank/DDBJ databases">
        <title>Draft genome of the parasitic nematode Teladorsagia circumcincta isolate WARC Sus (inbred).</title>
        <authorList>
            <person name="Mitreva M."/>
        </authorList>
    </citation>
    <scope>NUCLEOTIDE SEQUENCE [LARGE SCALE GENOMIC DNA]</scope>
    <source>
        <strain evidence="7 8">S</strain>
    </source>
</reference>
<dbReference type="InterPro" id="IPR001245">
    <property type="entry name" value="Ser-Thr/Tyr_kinase_cat_dom"/>
</dbReference>
<dbReference type="GO" id="GO:0005524">
    <property type="term" value="F:ATP binding"/>
    <property type="evidence" value="ECO:0007669"/>
    <property type="project" value="InterPro"/>
</dbReference>
<sequence>MPEQYKLDFWMVASIADEMREARLRWYGHVLRGDAGNVRNIGLNVDVPGKRPEGHSKQRWLDTWLAACGLEKESVAAMKHEARIQLDSQDCLEMRKMRELEHDNINRFLGLCLDGPQLLSVWKYCARGSVNDLITKGSVSMDNIFVFSLLRDIANYHGFLTSECCLVDDRWQAKVSDYGLRKVRVHDRLSPEDLLWTAPEVLRGNAVGSSEADIYSYGIICAQLIARSSPWDITNRKEDASEILYLVKKGGHAPSRPSLIVDRGIEINPALVVNLLNDLYTVFDGIIDAHDVYKASPKFFLYRDPISSIILLKWSTTLKCLQ</sequence>
<dbReference type="GO" id="GO:0004672">
    <property type="term" value="F:protein kinase activity"/>
    <property type="evidence" value="ECO:0007669"/>
    <property type="project" value="InterPro"/>
</dbReference>
<evidence type="ECO:0000256" key="3">
    <source>
        <dbReference type="ARBA" id="ARBA00022741"/>
    </source>
</evidence>
<evidence type="ECO:0000259" key="6">
    <source>
        <dbReference type="PROSITE" id="PS50011"/>
    </source>
</evidence>
<dbReference type="EC" id="4.6.1.2" evidence="2"/>
<dbReference type="InterPro" id="IPR050401">
    <property type="entry name" value="Cyclic_nucleotide_synthase"/>
</dbReference>
<evidence type="ECO:0000313" key="8">
    <source>
        <dbReference type="Proteomes" id="UP000230423"/>
    </source>
</evidence>
<dbReference type="GO" id="GO:0005886">
    <property type="term" value="C:plasma membrane"/>
    <property type="evidence" value="ECO:0007669"/>
    <property type="project" value="TreeGrafter"/>
</dbReference>
<gene>
    <name evidence="7" type="ORF">TELCIR_06666</name>
</gene>
<keyword evidence="4" id="KW-0456">Lyase</keyword>
<dbReference type="GO" id="GO:0004016">
    <property type="term" value="F:adenylate cyclase activity"/>
    <property type="evidence" value="ECO:0007669"/>
    <property type="project" value="TreeGrafter"/>
</dbReference>
<dbReference type="GO" id="GO:0001653">
    <property type="term" value="F:peptide receptor activity"/>
    <property type="evidence" value="ECO:0007669"/>
    <property type="project" value="TreeGrafter"/>
</dbReference>
<dbReference type="InterPro" id="IPR000719">
    <property type="entry name" value="Prot_kinase_dom"/>
</dbReference>
<accession>A0A2G9UMR8</accession>
<feature type="domain" description="Protein kinase" evidence="6">
    <location>
        <begin position="24"/>
        <end position="293"/>
    </location>
</feature>
<evidence type="ECO:0000256" key="1">
    <source>
        <dbReference type="ARBA" id="ARBA00001436"/>
    </source>
</evidence>
<name>A0A2G9UMR8_TELCI</name>
<dbReference type="GO" id="GO:0007168">
    <property type="term" value="P:receptor guanylyl cyclase signaling pathway"/>
    <property type="evidence" value="ECO:0007669"/>
    <property type="project" value="TreeGrafter"/>
</dbReference>
<protein>
    <recommendedName>
        <fullName evidence="2">guanylate cyclase</fullName>
        <ecNumber evidence="2">4.6.1.2</ecNumber>
    </recommendedName>
</protein>
<evidence type="ECO:0000256" key="2">
    <source>
        <dbReference type="ARBA" id="ARBA00012202"/>
    </source>
</evidence>
<comment type="catalytic activity">
    <reaction evidence="1">
        <text>GTP = 3',5'-cyclic GMP + diphosphate</text>
        <dbReference type="Rhea" id="RHEA:13665"/>
        <dbReference type="ChEBI" id="CHEBI:33019"/>
        <dbReference type="ChEBI" id="CHEBI:37565"/>
        <dbReference type="ChEBI" id="CHEBI:57746"/>
        <dbReference type="EC" id="4.6.1.2"/>
    </reaction>
</comment>
<evidence type="ECO:0000313" key="7">
    <source>
        <dbReference type="EMBL" id="PIO71436.1"/>
    </source>
</evidence>